<comment type="caution">
    <text evidence="2">The sequence shown here is derived from an EMBL/GenBank/DDBJ whole genome shotgun (WGS) entry which is preliminary data.</text>
</comment>
<organism evidence="2 3">
    <name type="scientific">Polyplax serrata</name>
    <name type="common">Common mouse louse</name>
    <dbReference type="NCBI Taxonomy" id="468196"/>
    <lineage>
        <taxon>Eukaryota</taxon>
        <taxon>Metazoa</taxon>
        <taxon>Ecdysozoa</taxon>
        <taxon>Arthropoda</taxon>
        <taxon>Hexapoda</taxon>
        <taxon>Insecta</taxon>
        <taxon>Pterygota</taxon>
        <taxon>Neoptera</taxon>
        <taxon>Paraneoptera</taxon>
        <taxon>Psocodea</taxon>
        <taxon>Troctomorpha</taxon>
        <taxon>Phthiraptera</taxon>
        <taxon>Anoplura</taxon>
        <taxon>Polyplacidae</taxon>
        <taxon>Polyplax</taxon>
    </lineage>
</organism>
<evidence type="ECO:0000256" key="1">
    <source>
        <dbReference type="SAM" id="MobiDB-lite"/>
    </source>
</evidence>
<dbReference type="Proteomes" id="UP001372834">
    <property type="component" value="Unassembled WGS sequence"/>
</dbReference>
<reference evidence="2 3" key="1">
    <citation type="submission" date="2023-10" db="EMBL/GenBank/DDBJ databases">
        <title>Genomes of two closely related lineages of the louse Polyplax serrata with different host specificities.</title>
        <authorList>
            <person name="Martinu J."/>
            <person name="Tarabai H."/>
            <person name="Stefka J."/>
            <person name="Hypsa V."/>
        </authorList>
    </citation>
    <scope>NUCLEOTIDE SEQUENCE [LARGE SCALE GENOMIC DNA]</scope>
    <source>
        <strain evidence="2">HR10_N</strain>
    </source>
</reference>
<accession>A0AAN8P3J6</accession>
<dbReference type="AlphaFoldDB" id="A0AAN8P3J6"/>
<sequence>MSQPSPVFNIEENKGSGPEKSVIPPIAIAHPYLLGQQNWTVFAQVQDESFSCVQITFRGRV</sequence>
<evidence type="ECO:0000313" key="2">
    <source>
        <dbReference type="EMBL" id="KAK6619578.1"/>
    </source>
</evidence>
<evidence type="ECO:0000313" key="3">
    <source>
        <dbReference type="Proteomes" id="UP001372834"/>
    </source>
</evidence>
<protein>
    <submittedName>
        <fullName evidence="2">Uncharacterized protein</fullName>
    </submittedName>
</protein>
<gene>
    <name evidence="2" type="ORF">RUM43_012335</name>
</gene>
<feature type="region of interest" description="Disordered" evidence="1">
    <location>
        <begin position="1"/>
        <end position="21"/>
    </location>
</feature>
<name>A0AAN8P3J6_POLSC</name>
<proteinExistence type="predicted"/>
<dbReference type="EMBL" id="JAWJWE010000040">
    <property type="protein sequence ID" value="KAK6619578.1"/>
    <property type="molecule type" value="Genomic_DNA"/>
</dbReference>